<name>A0A1G6ZQG7_9FLAO</name>
<dbReference type="InterPro" id="IPR026341">
    <property type="entry name" value="T9SS_type_B"/>
</dbReference>
<evidence type="ECO:0000313" key="1">
    <source>
        <dbReference type="EMBL" id="SDE04742.1"/>
    </source>
</evidence>
<dbReference type="Pfam" id="PF13585">
    <property type="entry name" value="CHU_C"/>
    <property type="match status" value="1"/>
</dbReference>
<reference evidence="1 2" key="1">
    <citation type="submission" date="2016-10" db="EMBL/GenBank/DDBJ databases">
        <authorList>
            <person name="de Groot N.N."/>
        </authorList>
    </citation>
    <scope>NUCLEOTIDE SEQUENCE [LARGE SCALE GENOMIC DNA]</scope>
    <source>
        <strain evidence="1 2">DSM 23421</strain>
    </source>
</reference>
<keyword evidence="2" id="KW-1185">Reference proteome</keyword>
<dbReference type="RefSeq" id="WP_091866599.1">
    <property type="nucleotide sequence ID" value="NZ_FNAO01000003.1"/>
</dbReference>
<dbReference type="NCBIfam" id="TIGR04131">
    <property type="entry name" value="Bac_Flav_CTERM"/>
    <property type="match status" value="1"/>
</dbReference>
<organism evidence="1 2">
    <name type="scientific">Pricia antarctica</name>
    <dbReference type="NCBI Taxonomy" id="641691"/>
    <lineage>
        <taxon>Bacteria</taxon>
        <taxon>Pseudomonadati</taxon>
        <taxon>Bacteroidota</taxon>
        <taxon>Flavobacteriia</taxon>
        <taxon>Flavobacteriales</taxon>
        <taxon>Flavobacteriaceae</taxon>
        <taxon>Pricia</taxon>
    </lineage>
</organism>
<gene>
    <name evidence="1" type="ORF">SAMN05421636_10350</name>
</gene>
<proteinExistence type="predicted"/>
<dbReference type="InterPro" id="IPR049804">
    <property type="entry name" value="Choice_anch_L"/>
</dbReference>
<dbReference type="EMBL" id="FNAO01000003">
    <property type="protein sequence ID" value="SDE04742.1"/>
    <property type="molecule type" value="Genomic_DNA"/>
</dbReference>
<sequence length="690" mass="75823">MKIGVLIIGIFFMGNYALFGQITVDDSGYTVEQLVRDVLINSNCAATSSYSSFTGTEQNVNGIGYFNANATDFPYKEGIILSTGRARDAQGPNTGINDSGTESWPGDQDLITVTNTGNLFNATYIQFDFVPLTNSINFNFLFASEEYQENYQCTYSDVFAFILTDSQGVSTNLAIVPGTEEPVRATTIRPGIQGQCDARNIDFFGKLNGANDPISFYGQTESLKAESLVTPGESYTIKLVISDNQDSQVDSAVFLEAGSFSLGYDLGEDRTVANGNPACIGENIPLDATVEGVQDYRWYKDGSEVAQWAGNPQVTLTENGQYRVDLIFSASCISDGGLTVEFIVPPKINGNPVDITACDLDGDGSETFDFSTNGTRMMGTQDSAVYGVTYFASEVDAQNFTNPIENPENYEVQGTETIYARLSSGQSCSEIVPFQLKVQGLDFESSLKASYILCFDGEGEKLEPLPVLDTGLSLSKYMFTWYTETISEENRITDATGPSFTASALGTYHVLLQNLEFGCEFSIATEVLPSQQPEVFEVDFVSDLFSDSNTVEIKAQGESTYLFAVDDSDFGTSNRFEDLSAGEHVAYVTDSENCSVLSEDFLVVDFPRFFTPNGDGNNDIWQIVGFPEIEKAEIAIFDQYGTLLYQFNNGSGWDGTANDHRMPASDYWFRIAYVKDNVQKEFKSHFSLKR</sequence>
<accession>A0A1G6ZQG7</accession>
<evidence type="ECO:0000313" key="2">
    <source>
        <dbReference type="Proteomes" id="UP000199109"/>
    </source>
</evidence>
<dbReference type="NCBIfam" id="NF038133">
    <property type="entry name" value="choice_anch_L"/>
    <property type="match status" value="1"/>
</dbReference>
<dbReference type="Proteomes" id="UP000199109">
    <property type="component" value="Unassembled WGS sequence"/>
</dbReference>
<dbReference type="OrthoDB" id="9765926at2"/>
<dbReference type="AlphaFoldDB" id="A0A1G6ZQG7"/>
<dbReference type="STRING" id="641691.SAMN05421636_10350"/>
<protein>
    <submittedName>
        <fullName evidence="1">Gliding motility-associated C-terminal domain-containing protein</fullName>
    </submittedName>
</protein>